<dbReference type="Pfam" id="PF04294">
    <property type="entry name" value="VanW"/>
    <property type="match status" value="1"/>
</dbReference>
<gene>
    <name evidence="3" type="ORF">JK636_06290</name>
</gene>
<evidence type="ECO:0000313" key="3">
    <source>
        <dbReference type="EMBL" id="MBL4935364.1"/>
    </source>
</evidence>
<dbReference type="InterPro" id="IPR007391">
    <property type="entry name" value="Vancomycin_resist_VanW"/>
</dbReference>
<dbReference type="InterPro" id="IPR052913">
    <property type="entry name" value="Glycopeptide_resist_protein"/>
</dbReference>
<proteinExistence type="predicted"/>
<dbReference type="PANTHER" id="PTHR35788">
    <property type="entry name" value="EXPORTED PROTEIN-RELATED"/>
    <property type="match status" value="1"/>
</dbReference>
<dbReference type="Pfam" id="PF07501">
    <property type="entry name" value="G5"/>
    <property type="match status" value="1"/>
</dbReference>
<protein>
    <submittedName>
        <fullName evidence="3">VanW family protein</fullName>
    </submittedName>
</protein>
<dbReference type="SMART" id="SM01208">
    <property type="entry name" value="G5"/>
    <property type="match status" value="1"/>
</dbReference>
<dbReference type="Gene3D" id="2.20.230.10">
    <property type="entry name" value="Resuscitation-promoting factor rpfb"/>
    <property type="match status" value="1"/>
</dbReference>
<dbReference type="PANTHER" id="PTHR35788:SF1">
    <property type="entry name" value="EXPORTED PROTEIN"/>
    <property type="match status" value="1"/>
</dbReference>
<evidence type="ECO:0000313" key="4">
    <source>
        <dbReference type="Proteomes" id="UP000632377"/>
    </source>
</evidence>
<accession>A0ABS1T7P9</accession>
<sequence>MKKNAIIITITSIILLAGGTAGARVGYMSNSTKDYSDVIYPKVAVEDIDLSGKTKNEAIKLLQEKYESEVLKKKIAITGTDKTYTIDYAKLNAKYNIEETVDEAMAYGKNLGLFQKYKLIKTPEQKIYKLKFTYDSNPVKDIVTGMQKEIDKSPVNAKITMVSSGKFSVTPEKTGLKLKVDELEKSINDKVNGDISGDAEVKAPIEVVQASVTSDSLSKVNTKISSFSTSFSGSSANRSANIGLATKSINGKLLMPGESFSFNDVVGQRTAAKGYKEAPVIVNNKLDSGLGGGICQVSTTLYNAVMRANISSTERSHHSLPSHYVALGLDATVDYGNLDYKFKNTLSSPIFIEGIISGNSVIFNVYSDRSLSSRTYDLVSETTDTIQPNTKYIDDPNMYEGETKIEQPSSIGYKVKVYKKIYENGKLVGQETVSSETYNKVDGVIRRGTKKKEQ</sequence>
<name>A0ABS1T7P9_9CLOT</name>
<dbReference type="InterPro" id="IPR022029">
    <property type="entry name" value="YoaR-like_PG-bd"/>
</dbReference>
<keyword evidence="4" id="KW-1185">Reference proteome</keyword>
<evidence type="ECO:0000259" key="2">
    <source>
        <dbReference type="PROSITE" id="PS51109"/>
    </source>
</evidence>
<dbReference type="EMBL" id="JAESWC010000002">
    <property type="protein sequence ID" value="MBL4935364.1"/>
    <property type="molecule type" value="Genomic_DNA"/>
</dbReference>
<dbReference type="RefSeq" id="WP_202747958.1">
    <property type="nucleotide sequence ID" value="NZ_JAESWC010000002.1"/>
</dbReference>
<dbReference type="Proteomes" id="UP000632377">
    <property type="component" value="Unassembled WGS sequence"/>
</dbReference>
<keyword evidence="1" id="KW-0732">Signal</keyword>
<organism evidence="3 4">
    <name type="scientific">Clostridium rhizosphaerae</name>
    <dbReference type="NCBI Taxonomy" id="2803861"/>
    <lineage>
        <taxon>Bacteria</taxon>
        <taxon>Bacillati</taxon>
        <taxon>Bacillota</taxon>
        <taxon>Clostridia</taxon>
        <taxon>Eubacteriales</taxon>
        <taxon>Clostridiaceae</taxon>
        <taxon>Clostridium</taxon>
    </lineage>
</organism>
<dbReference type="InterPro" id="IPR011098">
    <property type="entry name" value="G5_dom"/>
</dbReference>
<evidence type="ECO:0000256" key="1">
    <source>
        <dbReference type="ARBA" id="ARBA00022729"/>
    </source>
</evidence>
<dbReference type="Pfam" id="PF12229">
    <property type="entry name" value="PG_binding_4"/>
    <property type="match status" value="1"/>
</dbReference>
<feature type="domain" description="G5" evidence="2">
    <location>
        <begin position="372"/>
        <end position="451"/>
    </location>
</feature>
<dbReference type="PROSITE" id="PS51109">
    <property type="entry name" value="G5"/>
    <property type="match status" value="1"/>
</dbReference>
<comment type="caution">
    <text evidence="3">The sequence shown here is derived from an EMBL/GenBank/DDBJ whole genome shotgun (WGS) entry which is preliminary data.</text>
</comment>
<reference evidence="3 4" key="1">
    <citation type="submission" date="2021-01" db="EMBL/GenBank/DDBJ databases">
        <title>Genome public.</title>
        <authorList>
            <person name="Liu C."/>
            <person name="Sun Q."/>
        </authorList>
    </citation>
    <scope>NUCLEOTIDE SEQUENCE [LARGE SCALE GENOMIC DNA]</scope>
    <source>
        <strain evidence="3 4">YIM B02515</strain>
    </source>
</reference>